<dbReference type="PROSITE" id="PS50195">
    <property type="entry name" value="PX"/>
    <property type="match status" value="1"/>
</dbReference>
<dbReference type="Pfam" id="PF00787">
    <property type="entry name" value="PX"/>
    <property type="match status" value="1"/>
</dbReference>
<evidence type="ECO:0000313" key="8">
    <source>
        <dbReference type="Proteomes" id="UP000245884"/>
    </source>
</evidence>
<evidence type="ECO:0000259" key="6">
    <source>
        <dbReference type="PROSITE" id="PS50195"/>
    </source>
</evidence>
<dbReference type="SUPFAM" id="SSF50044">
    <property type="entry name" value="SH3-domain"/>
    <property type="match status" value="2"/>
</dbReference>
<proteinExistence type="predicted"/>
<feature type="region of interest" description="Disordered" evidence="4">
    <location>
        <begin position="118"/>
        <end position="139"/>
    </location>
</feature>
<dbReference type="PANTHER" id="PTHR15706:SF2">
    <property type="entry name" value="SH3 AND PX DOMAIN-CONTAINING PROTEIN 2A"/>
    <property type="match status" value="1"/>
</dbReference>
<evidence type="ECO:0000256" key="2">
    <source>
        <dbReference type="ARBA" id="ARBA00022737"/>
    </source>
</evidence>
<dbReference type="GO" id="GO:1902494">
    <property type="term" value="C:catalytic complex"/>
    <property type="evidence" value="ECO:0007669"/>
    <property type="project" value="UniProtKB-ARBA"/>
</dbReference>
<protein>
    <recommendedName>
        <fullName evidence="9">Protein scd2/ral3</fullName>
    </recommendedName>
</protein>
<dbReference type="EMBL" id="KZ819662">
    <property type="protein sequence ID" value="PWN30748.1"/>
    <property type="molecule type" value="Genomic_DNA"/>
</dbReference>
<evidence type="ECO:0000256" key="1">
    <source>
        <dbReference type="ARBA" id="ARBA00022443"/>
    </source>
</evidence>
<dbReference type="SUPFAM" id="SSF64268">
    <property type="entry name" value="PX domain"/>
    <property type="match status" value="1"/>
</dbReference>
<dbReference type="GeneID" id="37026530"/>
<feature type="compositionally biased region" description="Polar residues" evidence="4">
    <location>
        <begin position="597"/>
        <end position="613"/>
    </location>
</feature>
<feature type="compositionally biased region" description="Low complexity" evidence="4">
    <location>
        <begin position="572"/>
        <end position="589"/>
    </location>
</feature>
<dbReference type="InterPro" id="IPR051228">
    <property type="entry name" value="NADPH_Oxidase/PX-Domain"/>
</dbReference>
<sequence length="665" mass="70487">MKGLKDFRRSLNKDRTSGGSRPGGSGGSGSSGGTSSNALSNVKGAISHQPPKMVLKAITDYKSRAPNELGFTKGDFFHVLTDPLPNAEWIEAFNPMTGARGLVPAGSVEIVTKSSRPGQAGAAAAGPSSSQSPAQRAAGAAMTAKGGGGFYAVVKYDFEAERDDELGAKAGESMIVIAQSNFEWFVAKPIGRLGGPGLIPVAFVEIKDLATGQVVDNVEELISSGVVPKVEEWKKMTAEYKKNTIPLGRFDFGGAPAAAMGPSSSQDALAGGVVEPDEPSPSLPPKDDKWGSPYPDAAQSQEQLPAGMPPGEPLPAGIITYATVDSFHFEQGDYWFRLQAYHTAGWSVHAPPTAPRTMEGEDRDLILYREFATISTCRALHSGANLLHSPCSFAPPAGLYEDFYEFQIALLDHFPAEAGRQLDENGNQSERILPLMPGPLDKVDDYITAQRRGDLDQYIAELTRLPEYILRSELVRLFFEPRPGDHCTTHAPGMRPRSDSGGLGRKGSGKGKMPAQLGGDDVEEVRSPQPPYGNGTAKYSEDATVGPHHDRSASVSSRAPDLAGKMDSLSMGTRSSGHSASNSRSSGPGLQPPHSYMQRNASATTVETQNSRGSEGRMSGGAISAGGPGAASPSFMKIKIFHRANDDLVAIRVPPSVTHGQLMEK</sequence>
<dbReference type="InterPro" id="IPR001452">
    <property type="entry name" value="SH3_domain"/>
</dbReference>
<feature type="region of interest" description="Disordered" evidence="4">
    <location>
        <begin position="483"/>
        <end position="633"/>
    </location>
</feature>
<feature type="domain" description="PX" evidence="6">
    <location>
        <begin position="346"/>
        <end position="486"/>
    </location>
</feature>
<feature type="region of interest" description="Disordered" evidence="4">
    <location>
        <begin position="1"/>
        <end position="49"/>
    </location>
</feature>
<dbReference type="InterPro" id="IPR036028">
    <property type="entry name" value="SH3-like_dom_sf"/>
</dbReference>
<feature type="compositionally biased region" description="Basic and acidic residues" evidence="4">
    <location>
        <begin position="1"/>
        <end position="16"/>
    </location>
</feature>
<dbReference type="RefSeq" id="XP_025365360.1">
    <property type="nucleotide sequence ID" value="XM_025504707.1"/>
</dbReference>
<feature type="domain" description="SH3" evidence="5">
    <location>
        <begin position="147"/>
        <end position="209"/>
    </location>
</feature>
<dbReference type="PROSITE" id="PS50002">
    <property type="entry name" value="SH3"/>
    <property type="match status" value="2"/>
</dbReference>
<accession>A0A316V167</accession>
<evidence type="ECO:0000259" key="5">
    <source>
        <dbReference type="PROSITE" id="PS50002"/>
    </source>
</evidence>
<dbReference type="GO" id="GO:0043332">
    <property type="term" value="C:mating projection tip"/>
    <property type="evidence" value="ECO:0007669"/>
    <property type="project" value="TreeGrafter"/>
</dbReference>
<dbReference type="GO" id="GO:0030674">
    <property type="term" value="F:protein-macromolecule adaptor activity"/>
    <property type="evidence" value="ECO:0007669"/>
    <property type="project" value="TreeGrafter"/>
</dbReference>
<dbReference type="PANTHER" id="PTHR15706">
    <property type="entry name" value="SH3 MULTIPLE DOMAIN"/>
    <property type="match status" value="1"/>
</dbReference>
<reference evidence="7 8" key="1">
    <citation type="journal article" date="2018" name="Mol. Biol. Evol.">
        <title>Broad Genomic Sampling Reveals a Smut Pathogenic Ancestry of the Fungal Clade Ustilaginomycotina.</title>
        <authorList>
            <person name="Kijpornyongpan T."/>
            <person name="Mondo S.J."/>
            <person name="Barry K."/>
            <person name="Sandor L."/>
            <person name="Lee J."/>
            <person name="Lipzen A."/>
            <person name="Pangilinan J."/>
            <person name="LaButti K."/>
            <person name="Hainaut M."/>
            <person name="Henrissat B."/>
            <person name="Grigoriev I.V."/>
            <person name="Spatafora J.W."/>
            <person name="Aime M.C."/>
        </authorList>
    </citation>
    <scope>NUCLEOTIDE SEQUENCE [LARGE SCALE GENOMIC DNA]</scope>
    <source>
        <strain evidence="7 8">MCA 5214</strain>
    </source>
</reference>
<dbReference type="Gene3D" id="2.30.30.40">
    <property type="entry name" value="SH3 Domains"/>
    <property type="match status" value="2"/>
</dbReference>
<dbReference type="InterPro" id="IPR036871">
    <property type="entry name" value="PX_dom_sf"/>
</dbReference>
<feature type="compositionally biased region" description="Gly residues" evidence="4">
    <location>
        <begin position="20"/>
        <end position="32"/>
    </location>
</feature>
<evidence type="ECO:0000256" key="3">
    <source>
        <dbReference type="PROSITE-ProRule" id="PRU00192"/>
    </source>
</evidence>
<organism evidence="7 8">
    <name type="scientific">Jaminaea rosea</name>
    <dbReference type="NCBI Taxonomy" id="1569628"/>
    <lineage>
        <taxon>Eukaryota</taxon>
        <taxon>Fungi</taxon>
        <taxon>Dikarya</taxon>
        <taxon>Basidiomycota</taxon>
        <taxon>Ustilaginomycotina</taxon>
        <taxon>Exobasidiomycetes</taxon>
        <taxon>Microstromatales</taxon>
        <taxon>Microstromatales incertae sedis</taxon>
        <taxon>Jaminaea</taxon>
    </lineage>
</organism>
<dbReference type="CDD" id="cd06890">
    <property type="entry name" value="PX_Bem1p"/>
    <property type="match status" value="1"/>
</dbReference>
<feature type="region of interest" description="Disordered" evidence="4">
    <location>
        <begin position="258"/>
        <end position="311"/>
    </location>
</feature>
<evidence type="ECO:0000256" key="4">
    <source>
        <dbReference type="SAM" id="MobiDB-lite"/>
    </source>
</evidence>
<name>A0A316V167_9BASI</name>
<dbReference type="OrthoDB" id="548867at2759"/>
<dbReference type="Proteomes" id="UP000245884">
    <property type="component" value="Unassembled WGS sequence"/>
</dbReference>
<feature type="domain" description="SH3" evidence="5">
    <location>
        <begin position="50"/>
        <end position="113"/>
    </location>
</feature>
<dbReference type="InterPro" id="IPR001683">
    <property type="entry name" value="PX_dom"/>
</dbReference>
<dbReference type="GO" id="GO:0035091">
    <property type="term" value="F:phosphatidylinositol binding"/>
    <property type="evidence" value="ECO:0007669"/>
    <property type="project" value="InterPro"/>
</dbReference>
<dbReference type="AlphaFoldDB" id="A0A316V167"/>
<dbReference type="STRING" id="1569628.A0A316V167"/>
<keyword evidence="2" id="KW-0677">Repeat</keyword>
<gene>
    <name evidence="7" type="ORF">BDZ90DRAFT_22639</name>
</gene>
<dbReference type="GO" id="GO:0051130">
    <property type="term" value="P:positive regulation of cellular component organization"/>
    <property type="evidence" value="ECO:0007669"/>
    <property type="project" value="UniProtKB-ARBA"/>
</dbReference>
<dbReference type="GO" id="GO:0000747">
    <property type="term" value="P:conjugation with cellular fusion"/>
    <property type="evidence" value="ECO:0007669"/>
    <property type="project" value="TreeGrafter"/>
</dbReference>
<dbReference type="InterPro" id="IPR035549">
    <property type="entry name" value="Bem1/Scd2_SH3_2"/>
</dbReference>
<dbReference type="CDD" id="cd11879">
    <property type="entry name" value="SH3_Bem1p_2"/>
    <property type="match status" value="1"/>
</dbReference>
<dbReference type="FunFam" id="2.30.30.40:FF:000093">
    <property type="entry name" value="Protein kinase activator Bem1"/>
    <property type="match status" value="1"/>
</dbReference>
<keyword evidence="1 3" id="KW-0728">SH3 domain</keyword>
<keyword evidence="8" id="KW-1185">Reference proteome</keyword>
<dbReference type="Pfam" id="PF00018">
    <property type="entry name" value="SH3_1"/>
    <property type="match status" value="2"/>
</dbReference>
<dbReference type="SMART" id="SM00326">
    <property type="entry name" value="SH3"/>
    <property type="match status" value="2"/>
</dbReference>
<dbReference type="Gene3D" id="3.30.1520.10">
    <property type="entry name" value="Phox-like domain"/>
    <property type="match status" value="1"/>
</dbReference>
<evidence type="ECO:0000313" key="7">
    <source>
        <dbReference type="EMBL" id="PWN30748.1"/>
    </source>
</evidence>
<dbReference type="GO" id="GO:0005938">
    <property type="term" value="C:cell cortex"/>
    <property type="evidence" value="ECO:0007669"/>
    <property type="project" value="UniProtKB-ARBA"/>
</dbReference>
<dbReference type="InterPro" id="IPR035550">
    <property type="entry name" value="Bem1/Scd2_PX"/>
</dbReference>
<evidence type="ECO:0008006" key="9">
    <source>
        <dbReference type="Google" id="ProtNLM"/>
    </source>
</evidence>